<evidence type="ECO:0000313" key="3">
    <source>
        <dbReference type="EMBL" id="PZS98396.1"/>
    </source>
</evidence>
<dbReference type="Proteomes" id="UP000249614">
    <property type="component" value="Unassembled WGS sequence"/>
</dbReference>
<protein>
    <recommendedName>
        <fullName evidence="2">X-Tfes XVIPCD domain-containing protein</fullName>
    </recommendedName>
</protein>
<organism evidence="3 4">
    <name type="scientific">Stenotrophomonas maltophilia</name>
    <name type="common">Pseudomonas maltophilia</name>
    <name type="synonym">Xanthomonas maltophilia</name>
    <dbReference type="NCBI Taxonomy" id="40324"/>
    <lineage>
        <taxon>Bacteria</taxon>
        <taxon>Pseudomonadati</taxon>
        <taxon>Pseudomonadota</taxon>
        <taxon>Gammaproteobacteria</taxon>
        <taxon>Lysobacterales</taxon>
        <taxon>Lysobacteraceae</taxon>
        <taxon>Stenotrophomonas</taxon>
        <taxon>Stenotrophomonas maltophilia group</taxon>
    </lineage>
</organism>
<dbReference type="EMBL" id="LXXM01000023">
    <property type="protein sequence ID" value="PZS98396.1"/>
    <property type="molecule type" value="Genomic_DNA"/>
</dbReference>
<feature type="compositionally biased region" description="Low complexity" evidence="1">
    <location>
        <begin position="687"/>
        <end position="700"/>
    </location>
</feature>
<feature type="compositionally biased region" description="Basic and acidic residues" evidence="1">
    <location>
        <begin position="547"/>
        <end position="560"/>
    </location>
</feature>
<evidence type="ECO:0000313" key="4">
    <source>
        <dbReference type="Proteomes" id="UP000249614"/>
    </source>
</evidence>
<evidence type="ECO:0000256" key="1">
    <source>
        <dbReference type="SAM" id="MobiDB-lite"/>
    </source>
</evidence>
<feature type="compositionally biased region" description="Polar residues" evidence="1">
    <location>
        <begin position="716"/>
        <end position="725"/>
    </location>
</feature>
<gene>
    <name evidence="3" type="ORF">A7X83_20035</name>
</gene>
<name>A0A2W6IVQ2_STEMA</name>
<reference evidence="3 4" key="1">
    <citation type="submission" date="2016-05" db="EMBL/GenBank/DDBJ databases">
        <authorList>
            <person name="Lavstsen T."/>
            <person name="Jespersen J.S."/>
        </authorList>
    </citation>
    <scope>NUCLEOTIDE SEQUENCE [LARGE SCALE GENOMIC DNA]</scope>
    <source>
        <strain evidence="3 4">SM-5815</strain>
    </source>
</reference>
<dbReference type="Pfam" id="PF20410">
    <property type="entry name" value="X-Tfes_XVIPCD"/>
    <property type="match status" value="1"/>
</dbReference>
<feature type="compositionally biased region" description="Low complexity" evidence="1">
    <location>
        <begin position="600"/>
        <end position="615"/>
    </location>
</feature>
<evidence type="ECO:0000259" key="2">
    <source>
        <dbReference type="Pfam" id="PF20410"/>
    </source>
</evidence>
<feature type="region of interest" description="Disordered" evidence="1">
    <location>
        <begin position="528"/>
        <end position="732"/>
    </location>
</feature>
<feature type="compositionally biased region" description="Polar residues" evidence="1">
    <location>
        <begin position="570"/>
        <end position="582"/>
    </location>
</feature>
<comment type="caution">
    <text evidence="3">The sequence shown here is derived from an EMBL/GenBank/DDBJ whole genome shotgun (WGS) entry which is preliminary data.</text>
</comment>
<feature type="compositionally biased region" description="Basic and acidic residues" evidence="1">
    <location>
        <begin position="493"/>
        <end position="510"/>
    </location>
</feature>
<feature type="region of interest" description="Disordered" evidence="1">
    <location>
        <begin position="489"/>
        <end position="514"/>
    </location>
</feature>
<feature type="domain" description="X-Tfes XVIPCD" evidence="2">
    <location>
        <begin position="726"/>
        <end position="829"/>
    </location>
</feature>
<proteinExistence type="predicted"/>
<accession>A0A2W6IVQ2</accession>
<sequence length="864" mass="92259">MDLLLGEASTSQLIRSGGLLASGADAVITARRTSQLLEEGNGTAAQSELTHALARNGGGWVGGMATASVIGTSSFVPAAIVAGDALLMSKAFDKGADLLDNRAVYRQTDKADVTWQFDGRNWQRQAVMDSTGDGLGNPAERSVGASYEKARELGAYAHVKAVELALGKAMPPQDPFSIPAKDGEGRLDNPNWYRDAQTEQWTRQVKIGVSGANDRGVYETQTASPERANELNREAVQRIENNITNGKAAIAASYLETYAATRASNFVPLVPEAVEQARARPDAIQGSDNQLYQRDEAGQWSHAGQIAQGNMALELELTRTIQQPSLDQFNQTIAALESRPLPSAAEVNQNELRHSYYAAGVALTPAWEQAIALATTRTREQHGITGPTLQELGPVAEGNAGASRPITHYQVGQDGVARAVATTSTQELQAAWNEVRARANEQAPVPESPELRIAALSAGEQEAYRQALQEANRLGAAQVDAGQAARAAAQVAHGDKPSEQDGNVEVRPEEPATAQPIAPATVVAAPPAVAVTPPPTPAAQDKPAPQRHAEQRDPPRREAEPQPQPHPNSEAPTENRTASQTPEPAGPMQAHPVESERATPHSAAPLAAATQTVPTQRTEQAAEPEKMAPMPAVAPTPKQDMAVQEVEPVPFKEPLPAEPARDPWPLEQEAAQHVSEPEPAPSDDLRPVTAAVTVPAAPTIVPSPEPAAPAPDEASGSNRALQDPTQPGHPDHALYQQIREGVEALDAKHGRSFDEVSERMTASLLVLAKDNDLERVDHVLVSNATREHPAGHTLFVVQGEPSNPAHQRAAMPTEMAAQTSVEESLQQFDAVSREAHQRALANQMDQQLEDQRVQHEIQIRAANM</sequence>
<dbReference type="InterPro" id="IPR046519">
    <property type="entry name" value="X-Tfes_XVIPCD"/>
</dbReference>
<dbReference type="AlphaFoldDB" id="A0A2W6IVQ2"/>